<gene>
    <name evidence="1" type="ORF">CKY01_06835</name>
</gene>
<dbReference type="Proteomes" id="UP000250870">
    <property type="component" value="Unassembled WGS sequence"/>
</dbReference>
<proteinExistence type="predicted"/>
<dbReference type="RefSeq" id="WP_113025159.1">
    <property type="nucleotide sequence ID" value="NZ_CAWNWQ010000006.1"/>
</dbReference>
<dbReference type="EMBL" id="NSCI01000006">
    <property type="protein sequence ID" value="RAW91885.1"/>
    <property type="molecule type" value="Genomic_DNA"/>
</dbReference>
<reference evidence="1 2" key="1">
    <citation type="journal article" date="2018" name="Int. J. Syst. Evol. Microbiol.">
        <title>Whole-genome-based revisit of Photorhabdus phylogeny: proposal for the elevation of most Photorhabdus subspecies to the species level and description of one novel species Photorhabdus bodei sp. nov., and one novel subspecies Photorhabdus laumondii subsp. clarkei subsp. nov.</title>
        <authorList>
            <person name="Machado R.A.R."/>
            <person name="Wuthrich D."/>
            <person name="Kuhnert P."/>
            <person name="Arce C.C.M."/>
            <person name="Thonen L."/>
            <person name="Ruiz C."/>
            <person name="Zhang X."/>
            <person name="Robert C.A.M."/>
            <person name="Karimi J."/>
            <person name="Kamali S."/>
            <person name="Ma J."/>
            <person name="Bruggmann R."/>
            <person name="Erb M."/>
        </authorList>
    </citation>
    <scope>NUCLEOTIDE SEQUENCE [LARGE SCALE GENOMIC DNA]</scope>
    <source>
        <strain evidence="1 2">BOJ-47</strain>
    </source>
</reference>
<name>A0A329VJ77_9GAMM</name>
<organism evidence="1 2">
    <name type="scientific">Photorhabdus laumondii subsp. clarkei</name>
    <dbReference type="NCBI Taxonomy" id="2029685"/>
    <lineage>
        <taxon>Bacteria</taxon>
        <taxon>Pseudomonadati</taxon>
        <taxon>Pseudomonadota</taxon>
        <taxon>Gammaproteobacteria</taxon>
        <taxon>Enterobacterales</taxon>
        <taxon>Morganellaceae</taxon>
        <taxon>Photorhabdus</taxon>
    </lineage>
</organism>
<sequence>MAHIQLRNGEIINLTEAETRNSREAKGGYVYMLDNIAYKPMNLNNSIKGVFKNCDRSYGLPSVYLDVFNAKFSFQGSNGIDRNDDATIIKMKRIDTSNNSGNHFFQISHGGRANLENFINNESDKERLKRILRALCAARESNLKDIQGFYSSRGSNPILFCDIHCGTTPSLEIEELIEYTQNRMKNSLDD</sequence>
<protein>
    <submittedName>
        <fullName evidence="1">Uncharacterized protein</fullName>
    </submittedName>
</protein>
<accession>A0A329VJ77</accession>
<evidence type="ECO:0000313" key="1">
    <source>
        <dbReference type="EMBL" id="RAW91885.1"/>
    </source>
</evidence>
<dbReference type="AlphaFoldDB" id="A0A329VJ77"/>
<comment type="caution">
    <text evidence="1">The sequence shown here is derived from an EMBL/GenBank/DDBJ whole genome shotgun (WGS) entry which is preliminary data.</text>
</comment>
<evidence type="ECO:0000313" key="2">
    <source>
        <dbReference type="Proteomes" id="UP000250870"/>
    </source>
</evidence>